<keyword evidence="4" id="KW-1003">Cell membrane</keyword>
<protein>
    <submittedName>
        <fullName evidence="15">Cytochrome b561</fullName>
    </submittedName>
</protein>
<keyword evidence="5" id="KW-0349">Heme</keyword>
<feature type="transmembrane region" description="Helical" evidence="13">
    <location>
        <begin position="92"/>
        <end position="115"/>
    </location>
</feature>
<dbReference type="Proteomes" id="UP000507140">
    <property type="component" value="Unassembled WGS sequence"/>
</dbReference>
<feature type="transmembrane region" description="Helical" evidence="13">
    <location>
        <begin position="149"/>
        <end position="171"/>
    </location>
</feature>
<comment type="subcellular location">
    <subcellularLocation>
        <location evidence="2">Cell membrane</location>
        <topology evidence="2">Multi-pass membrane protein</topology>
    </subcellularLocation>
</comment>
<dbReference type="PANTHER" id="PTHR30529:SF6">
    <property type="entry name" value="BLL0291 PROTEIN"/>
    <property type="match status" value="1"/>
</dbReference>
<keyword evidence="10" id="KW-0408">Iron</keyword>
<dbReference type="SUPFAM" id="SSF81342">
    <property type="entry name" value="Transmembrane di-heme cytochromes"/>
    <property type="match status" value="1"/>
</dbReference>
<evidence type="ECO:0000256" key="6">
    <source>
        <dbReference type="ARBA" id="ARBA00022692"/>
    </source>
</evidence>
<evidence type="ECO:0000256" key="9">
    <source>
        <dbReference type="ARBA" id="ARBA00022989"/>
    </source>
</evidence>
<evidence type="ECO:0000313" key="16">
    <source>
        <dbReference type="Proteomes" id="UP000507140"/>
    </source>
</evidence>
<dbReference type="InterPro" id="IPR052168">
    <property type="entry name" value="Cytochrome_b561_oxidase"/>
</dbReference>
<feature type="domain" description="Cytochrome b561 bacterial/Ni-hydrogenase" evidence="14">
    <location>
        <begin position="15"/>
        <end position="183"/>
    </location>
</feature>
<organism evidence="15 16">
    <name type="scientific">Achromobacter mucicolens</name>
    <dbReference type="NCBI Taxonomy" id="1389922"/>
    <lineage>
        <taxon>Bacteria</taxon>
        <taxon>Pseudomonadati</taxon>
        <taxon>Pseudomonadota</taxon>
        <taxon>Betaproteobacteria</taxon>
        <taxon>Burkholderiales</taxon>
        <taxon>Alcaligenaceae</taxon>
        <taxon>Achromobacter</taxon>
    </lineage>
</organism>
<dbReference type="InterPro" id="IPR011577">
    <property type="entry name" value="Cyt_b561_bac/Ni-Hgenase"/>
</dbReference>
<evidence type="ECO:0000256" key="3">
    <source>
        <dbReference type="ARBA" id="ARBA00022448"/>
    </source>
</evidence>
<evidence type="ECO:0000256" key="7">
    <source>
        <dbReference type="ARBA" id="ARBA00022723"/>
    </source>
</evidence>
<reference evidence="15 16" key="1">
    <citation type="submission" date="2020-04" db="EMBL/GenBank/DDBJ databases">
        <authorList>
            <person name="De Canck E."/>
        </authorList>
    </citation>
    <scope>NUCLEOTIDE SEQUENCE [LARGE SCALE GENOMIC DNA]</scope>
    <source>
        <strain evidence="15 16">LMG 3415</strain>
    </source>
</reference>
<keyword evidence="11 13" id="KW-0472">Membrane</keyword>
<evidence type="ECO:0000256" key="2">
    <source>
        <dbReference type="ARBA" id="ARBA00004651"/>
    </source>
</evidence>
<keyword evidence="9 13" id="KW-1133">Transmembrane helix</keyword>
<comment type="caution">
    <text evidence="15">The sequence shown here is derived from an EMBL/GenBank/DDBJ whole genome shotgun (WGS) entry which is preliminary data.</text>
</comment>
<keyword evidence="6 13" id="KW-0812">Transmembrane</keyword>
<dbReference type="Gene3D" id="1.20.950.20">
    <property type="entry name" value="Transmembrane di-heme cytochromes, Chain C"/>
    <property type="match status" value="1"/>
</dbReference>
<keyword evidence="16" id="KW-1185">Reference proteome</keyword>
<feature type="transmembrane region" description="Helical" evidence="13">
    <location>
        <begin position="54"/>
        <end position="71"/>
    </location>
</feature>
<evidence type="ECO:0000256" key="13">
    <source>
        <dbReference type="SAM" id="Phobius"/>
    </source>
</evidence>
<proteinExistence type="inferred from homology"/>
<sequence>MIPSPTQTRRPPATFSLFARVLHWSMAAGILAMLFIGVGMVASVSERHQWLVQIHKPLGLALLALVCIRLGRRVFKGAPALPADLPAWQRHAALASHVLLYALMFAMPLIGWAMLSAGGYPVVAAGWQLPPIAPADAGLFSWLRGAHRYLALLLFATVLLHLAAALFHGWVRRDGVLESMTRGRSVSSR</sequence>
<evidence type="ECO:0000256" key="8">
    <source>
        <dbReference type="ARBA" id="ARBA00022982"/>
    </source>
</evidence>
<dbReference type="RefSeq" id="WP_180099815.1">
    <property type="nucleotide sequence ID" value="NZ_CADIKR010000005.1"/>
</dbReference>
<evidence type="ECO:0000256" key="4">
    <source>
        <dbReference type="ARBA" id="ARBA00022475"/>
    </source>
</evidence>
<evidence type="ECO:0000313" key="15">
    <source>
        <dbReference type="EMBL" id="CAB3896011.1"/>
    </source>
</evidence>
<evidence type="ECO:0000256" key="1">
    <source>
        <dbReference type="ARBA" id="ARBA00001970"/>
    </source>
</evidence>
<keyword evidence="8" id="KW-0249">Electron transport</keyword>
<dbReference type="Pfam" id="PF01292">
    <property type="entry name" value="Ni_hydr_CYTB"/>
    <property type="match status" value="1"/>
</dbReference>
<dbReference type="PANTHER" id="PTHR30529">
    <property type="entry name" value="CYTOCHROME B561"/>
    <property type="match status" value="1"/>
</dbReference>
<dbReference type="EMBL" id="CADIKR010000005">
    <property type="protein sequence ID" value="CAB3896011.1"/>
    <property type="molecule type" value="Genomic_DNA"/>
</dbReference>
<gene>
    <name evidence="15" type="primary">yceJ_2</name>
    <name evidence="15" type="ORF">LMG3415_04216</name>
</gene>
<keyword evidence="3" id="KW-0813">Transport</keyword>
<evidence type="ECO:0000256" key="11">
    <source>
        <dbReference type="ARBA" id="ARBA00023136"/>
    </source>
</evidence>
<name>A0ABM8LHP3_9BURK</name>
<accession>A0ABM8LHP3</accession>
<evidence type="ECO:0000256" key="5">
    <source>
        <dbReference type="ARBA" id="ARBA00022617"/>
    </source>
</evidence>
<keyword evidence="7" id="KW-0479">Metal-binding</keyword>
<comment type="similarity">
    <text evidence="12">Belongs to the cytochrome b561 family.</text>
</comment>
<comment type="cofactor">
    <cofactor evidence="1">
        <name>heme b</name>
        <dbReference type="ChEBI" id="CHEBI:60344"/>
    </cofactor>
</comment>
<dbReference type="InterPro" id="IPR016174">
    <property type="entry name" value="Di-haem_cyt_TM"/>
</dbReference>
<evidence type="ECO:0000259" key="14">
    <source>
        <dbReference type="Pfam" id="PF01292"/>
    </source>
</evidence>
<evidence type="ECO:0000256" key="12">
    <source>
        <dbReference type="ARBA" id="ARBA00037975"/>
    </source>
</evidence>
<evidence type="ECO:0000256" key="10">
    <source>
        <dbReference type="ARBA" id="ARBA00023004"/>
    </source>
</evidence>
<feature type="transmembrane region" description="Helical" evidence="13">
    <location>
        <begin position="21"/>
        <end position="42"/>
    </location>
</feature>